<dbReference type="Pfam" id="PF01551">
    <property type="entry name" value="Peptidase_M23"/>
    <property type="match status" value="1"/>
</dbReference>
<dbReference type="KEGG" id="drt:Dret_2265"/>
<reference evidence="3" key="1">
    <citation type="submission" date="2009-09" db="EMBL/GenBank/DDBJ databases">
        <title>The complete chromosome of Desulfohalobium retbaense DSM 5692.</title>
        <authorList>
            <consortium name="US DOE Joint Genome Institute (JGI-PGF)"/>
            <person name="Lucas S."/>
            <person name="Copeland A."/>
            <person name="Lapidus A."/>
            <person name="Glavina del Rio T."/>
            <person name="Dalin E."/>
            <person name="Tice H."/>
            <person name="Bruce D."/>
            <person name="Goodwin L."/>
            <person name="Pitluck S."/>
            <person name="Kyrpides N."/>
            <person name="Mavromatis K."/>
            <person name="Ivanova N."/>
            <person name="Mikhailova N."/>
            <person name="Munk A.C."/>
            <person name="Brettin T."/>
            <person name="Detter J.C."/>
            <person name="Han C."/>
            <person name="Tapia R."/>
            <person name="Larimer F."/>
            <person name="Land M."/>
            <person name="Hauser L."/>
            <person name="Markowitz V."/>
            <person name="Cheng J.-F."/>
            <person name="Hugenholtz P."/>
            <person name="Woyke T."/>
            <person name="Wu D."/>
            <person name="Spring S."/>
            <person name="Klenk H.-P."/>
            <person name="Eisen J.A."/>
        </authorList>
    </citation>
    <scope>NUCLEOTIDE SEQUENCE [LARGE SCALE GENOMIC DNA]</scope>
    <source>
        <strain evidence="3">DSM 5692</strain>
    </source>
</reference>
<protein>
    <submittedName>
        <fullName evidence="2">Peptidase M23</fullName>
    </submittedName>
</protein>
<feature type="domain" description="M23ase beta-sheet core" evidence="1">
    <location>
        <begin position="195"/>
        <end position="289"/>
    </location>
</feature>
<keyword evidence="3" id="KW-1185">Reference proteome</keyword>
<dbReference type="SUPFAM" id="SSF51261">
    <property type="entry name" value="Duplicated hybrid motif"/>
    <property type="match status" value="1"/>
</dbReference>
<gene>
    <name evidence="2" type="ordered locus">Dret_2265</name>
</gene>
<accession>C8X552</accession>
<evidence type="ECO:0000259" key="1">
    <source>
        <dbReference type="Pfam" id="PF01551"/>
    </source>
</evidence>
<dbReference type="STRING" id="485915.Dret_2265"/>
<dbReference type="PANTHER" id="PTHR21666:SF285">
    <property type="entry name" value="M23 FAMILY METALLOPEPTIDASE"/>
    <property type="match status" value="1"/>
</dbReference>
<dbReference type="GO" id="GO:0004222">
    <property type="term" value="F:metalloendopeptidase activity"/>
    <property type="evidence" value="ECO:0007669"/>
    <property type="project" value="TreeGrafter"/>
</dbReference>
<dbReference type="Proteomes" id="UP000001052">
    <property type="component" value="Chromosome"/>
</dbReference>
<dbReference type="HOGENOM" id="CLU_029425_5_1_7"/>
<dbReference type="RefSeq" id="WP_015752690.1">
    <property type="nucleotide sequence ID" value="NC_013223.1"/>
</dbReference>
<proteinExistence type="predicted"/>
<dbReference type="InterPro" id="IPR011055">
    <property type="entry name" value="Dup_hybrid_motif"/>
</dbReference>
<reference evidence="2 3" key="2">
    <citation type="journal article" date="2010" name="Stand. Genomic Sci.">
        <title>Complete genome sequence of Desulfohalobium retbaense type strain (HR(100)).</title>
        <authorList>
            <person name="Spring S."/>
            <person name="Nolan M."/>
            <person name="Lapidus A."/>
            <person name="Glavina Del Rio T."/>
            <person name="Copeland A."/>
            <person name="Tice H."/>
            <person name="Cheng J.F."/>
            <person name="Lucas S."/>
            <person name="Land M."/>
            <person name="Chen F."/>
            <person name="Bruce D."/>
            <person name="Goodwin L."/>
            <person name="Pitluck S."/>
            <person name="Ivanova N."/>
            <person name="Mavromatis K."/>
            <person name="Mikhailova N."/>
            <person name="Pati A."/>
            <person name="Chen A."/>
            <person name="Palaniappan K."/>
            <person name="Hauser L."/>
            <person name="Chang Y.J."/>
            <person name="Jeffries C.D."/>
            <person name="Munk C."/>
            <person name="Kiss H."/>
            <person name="Chain P."/>
            <person name="Han C."/>
            <person name="Brettin T."/>
            <person name="Detter J.C."/>
            <person name="Schuler E."/>
            <person name="Goker M."/>
            <person name="Rohde M."/>
            <person name="Bristow J."/>
            <person name="Eisen J.A."/>
            <person name="Markowitz V."/>
            <person name="Hugenholtz P."/>
            <person name="Kyrpides N.C."/>
            <person name="Klenk H.P."/>
        </authorList>
    </citation>
    <scope>NUCLEOTIDE SEQUENCE [LARGE SCALE GENOMIC DNA]</scope>
    <source>
        <strain evidence="2 3">DSM 5692</strain>
    </source>
</reference>
<dbReference type="AlphaFoldDB" id="C8X552"/>
<dbReference type="InterPro" id="IPR050570">
    <property type="entry name" value="Cell_wall_metabolism_enzyme"/>
</dbReference>
<name>C8X552_DESRD</name>
<evidence type="ECO:0000313" key="2">
    <source>
        <dbReference type="EMBL" id="ACV69549.1"/>
    </source>
</evidence>
<dbReference type="CDD" id="cd12797">
    <property type="entry name" value="M23_peptidase"/>
    <property type="match status" value="1"/>
</dbReference>
<dbReference type="eggNOG" id="COG0739">
    <property type="taxonomic scope" value="Bacteria"/>
</dbReference>
<sequence>MGLQKGKQLCRMVWAGSVCLVVLGLFPGVAMALTVNAPQEVPLGKPFRIQITAEAGLSEIGVHWLGSVLHLPVGGGEKAESFECLLGSDVKSASAGEYALEVRARRGGQEVVVRRWVRLAEAAYPLQRLSLPSSQVDLSQSALDRHYREKARVMRALSRSSPAKHWRLPLKRPVPQAVGSVYGLRREINGQPRSPHRGVDFRAPAGTPVRSVAAGRVALVGDHFFAGKSVYVDHGWGMVSMYFHLRGARVQEGERVGRGAVLGRCGATGRVTGAHLHFGLSLLGQLVDPLPLLNVSSGQ</sequence>
<dbReference type="InterPro" id="IPR016047">
    <property type="entry name" value="M23ase_b-sheet_dom"/>
</dbReference>
<dbReference type="PANTHER" id="PTHR21666">
    <property type="entry name" value="PEPTIDASE-RELATED"/>
    <property type="match status" value="1"/>
</dbReference>
<dbReference type="EMBL" id="CP001734">
    <property type="protein sequence ID" value="ACV69549.1"/>
    <property type="molecule type" value="Genomic_DNA"/>
</dbReference>
<evidence type="ECO:0000313" key="3">
    <source>
        <dbReference type="Proteomes" id="UP000001052"/>
    </source>
</evidence>
<dbReference type="Gene3D" id="2.70.70.10">
    <property type="entry name" value="Glucose Permease (Domain IIA)"/>
    <property type="match status" value="1"/>
</dbReference>
<organism evidence="2 3">
    <name type="scientific">Desulfohalobium retbaense (strain ATCC 49708 / DSM 5692 / JCM 16813 / HR100)</name>
    <dbReference type="NCBI Taxonomy" id="485915"/>
    <lineage>
        <taxon>Bacteria</taxon>
        <taxon>Pseudomonadati</taxon>
        <taxon>Thermodesulfobacteriota</taxon>
        <taxon>Desulfovibrionia</taxon>
        <taxon>Desulfovibrionales</taxon>
        <taxon>Desulfohalobiaceae</taxon>
        <taxon>Desulfohalobium</taxon>
    </lineage>
</organism>